<dbReference type="RefSeq" id="WP_126019423.1">
    <property type="nucleotide sequence ID" value="NZ_CP034437.1"/>
</dbReference>
<dbReference type="PANTHER" id="PTHR10353">
    <property type="entry name" value="GLYCOSYL HYDROLASE"/>
    <property type="match status" value="1"/>
</dbReference>
<feature type="binding site" evidence="10">
    <location>
        <position position="165"/>
    </location>
    <ligand>
        <name>substrate</name>
    </ligand>
</feature>
<dbReference type="InterPro" id="IPR017736">
    <property type="entry name" value="Glyco_hydro_1_beta-glucosidase"/>
</dbReference>
<reference evidence="13" key="1">
    <citation type="submission" date="2018-12" db="EMBL/GenBank/DDBJ databases">
        <title>Genome sequence of Peanibacillus sp.</title>
        <authorList>
            <person name="Subramani G."/>
            <person name="Srinivasan S."/>
            <person name="Kim M.K."/>
        </authorList>
    </citation>
    <scope>NUCLEOTIDE SEQUENCE [LARGE SCALE GENOMIC DNA]</scope>
    <source>
        <strain evidence="13">18JY67-1</strain>
    </source>
</reference>
<dbReference type="PROSITE" id="PS00653">
    <property type="entry name" value="GLYCOSYL_HYDROL_F1_2"/>
    <property type="match status" value="1"/>
</dbReference>
<dbReference type="EMBL" id="CP034437">
    <property type="protein sequence ID" value="AZN43140.1"/>
    <property type="molecule type" value="Genomic_DNA"/>
</dbReference>
<organism evidence="12 13">
    <name type="scientific">Paenibacillus albus</name>
    <dbReference type="NCBI Taxonomy" id="2495582"/>
    <lineage>
        <taxon>Bacteria</taxon>
        <taxon>Bacillati</taxon>
        <taxon>Bacillota</taxon>
        <taxon>Bacilli</taxon>
        <taxon>Bacillales</taxon>
        <taxon>Paenibacillaceae</taxon>
        <taxon>Paenibacillus</taxon>
    </lineage>
</organism>
<feature type="binding site" evidence="10">
    <location>
        <begin position="404"/>
        <end position="405"/>
    </location>
    <ligand>
        <name>substrate</name>
    </ligand>
</feature>
<evidence type="ECO:0000313" key="12">
    <source>
        <dbReference type="EMBL" id="AZN43140.1"/>
    </source>
</evidence>
<evidence type="ECO:0000256" key="1">
    <source>
        <dbReference type="ARBA" id="ARBA00000448"/>
    </source>
</evidence>
<evidence type="ECO:0000256" key="5">
    <source>
        <dbReference type="ARBA" id="ARBA00023001"/>
    </source>
</evidence>
<proteinExistence type="inferred from homology"/>
<protein>
    <recommendedName>
        <fullName evidence="3 11">Beta-glucosidase</fullName>
        <ecNumber evidence="3 11">3.2.1.21</ecNumber>
    </recommendedName>
</protein>
<dbReference type="Proteomes" id="UP000272528">
    <property type="component" value="Chromosome"/>
</dbReference>
<comment type="catalytic activity">
    <reaction evidence="1 11">
        <text>Hydrolysis of terminal, non-reducing beta-D-glucosyl residues with release of beta-D-glucose.</text>
        <dbReference type="EC" id="3.2.1.21"/>
    </reaction>
</comment>
<dbReference type="InterPro" id="IPR033132">
    <property type="entry name" value="GH_1_N_CS"/>
</dbReference>
<evidence type="ECO:0000313" key="13">
    <source>
        <dbReference type="Proteomes" id="UP000272528"/>
    </source>
</evidence>
<feature type="binding site" evidence="10">
    <location>
        <position position="120"/>
    </location>
    <ligand>
        <name>substrate</name>
    </ligand>
</feature>
<evidence type="ECO:0000256" key="6">
    <source>
        <dbReference type="ARBA" id="ARBA00023277"/>
    </source>
</evidence>
<dbReference type="InterPro" id="IPR001360">
    <property type="entry name" value="Glyco_hydro_1"/>
</dbReference>
<keyword evidence="13" id="KW-1185">Reference proteome</keyword>
<dbReference type="Gene3D" id="3.20.20.80">
    <property type="entry name" value="Glycosidases"/>
    <property type="match status" value="1"/>
</dbReference>
<evidence type="ECO:0000256" key="4">
    <source>
        <dbReference type="ARBA" id="ARBA00022801"/>
    </source>
</evidence>
<dbReference type="OrthoDB" id="9765195at2"/>
<evidence type="ECO:0000256" key="9">
    <source>
        <dbReference type="PIRSR" id="PIRSR617736-1"/>
    </source>
</evidence>
<evidence type="ECO:0000256" key="8">
    <source>
        <dbReference type="ARBA" id="ARBA00023326"/>
    </source>
</evidence>
<feature type="active site" description="Proton donor" evidence="9">
    <location>
        <position position="166"/>
    </location>
</feature>
<dbReference type="GO" id="GO:0008422">
    <property type="term" value="F:beta-glucosidase activity"/>
    <property type="evidence" value="ECO:0007669"/>
    <property type="project" value="UniProtKB-EC"/>
</dbReference>
<comment type="similarity">
    <text evidence="2 11">Belongs to the glycosyl hydrolase 1 family.</text>
</comment>
<keyword evidence="7 11" id="KW-0326">Glycosidase</keyword>
<feature type="active site" description="Nucleophile" evidence="9">
    <location>
        <position position="357"/>
    </location>
</feature>
<dbReference type="InterPro" id="IPR017853">
    <property type="entry name" value="GH"/>
</dbReference>
<sequence length="445" mass="51439">MFTQFGKGFLFGTATAAYQIEGGWNEDGKGMSIWDKFSHTKGKIRDGSTGDVACNTYHDFQKDIDLMSSLQMDAYRFSISWSRVMPEGRGAVNQKGLEYYDRLVDALLEKGIRPFVTLFHWDTPYALFEKYKGFAGRETAQYFAEYAGLVVQRLGDRVKDWITLNEPWEHAMMGHFLGEHAPGIRNPWTYFKVAHHQLLGHGLAVQAMRSMRTDLNIGVTLSQFPVYPANYEASEKEMESVKMADMFINRFYLDGIFKGKYPEELLSKLWPIAPKIHQGDMEAINQPIDFLGVNYYGRIFATRKGYIPFLKTWVDRGYTDDRYAHPILGAHGYPEGFKELAKRYREEYGNPVVYITENGTVGDEIADNDRIDYLTHYLKSLREAIDEGSDIRGYFYWSLLDNFEWNSGLACRMGLLHVDHETQQRTVRDSGYWLRDLIANQESRK</sequence>
<dbReference type="EC" id="3.2.1.21" evidence="3 11"/>
<feature type="binding site" evidence="10">
    <location>
        <position position="19"/>
    </location>
    <ligand>
        <name>substrate</name>
    </ligand>
</feature>
<dbReference type="GO" id="GO:0030245">
    <property type="term" value="P:cellulose catabolic process"/>
    <property type="evidence" value="ECO:0007669"/>
    <property type="project" value="UniProtKB-KW"/>
</dbReference>
<feature type="binding site" evidence="10">
    <location>
        <position position="397"/>
    </location>
    <ligand>
        <name>substrate</name>
    </ligand>
</feature>
<gene>
    <name evidence="12" type="ORF">EJC50_28145</name>
</gene>
<feature type="binding site" evidence="10">
    <location>
        <position position="296"/>
    </location>
    <ligand>
        <name>substrate</name>
    </ligand>
</feature>
<dbReference type="PRINTS" id="PR00131">
    <property type="entry name" value="GLHYDRLASE1"/>
</dbReference>
<dbReference type="NCBIfam" id="TIGR03356">
    <property type="entry name" value="BGL"/>
    <property type="match status" value="1"/>
</dbReference>
<keyword evidence="4 11" id="KW-0378">Hydrolase</keyword>
<accession>A0A3Q8XBB0</accession>
<dbReference type="FunFam" id="3.20.20.80:FF:000004">
    <property type="entry name" value="Beta-glucosidase 6-phospho-beta-glucosidase"/>
    <property type="match status" value="1"/>
</dbReference>
<dbReference type="AlphaFoldDB" id="A0A3Q8XBB0"/>
<evidence type="ECO:0000256" key="3">
    <source>
        <dbReference type="ARBA" id="ARBA00012744"/>
    </source>
</evidence>
<evidence type="ECO:0000256" key="11">
    <source>
        <dbReference type="RuleBase" id="RU361175"/>
    </source>
</evidence>
<dbReference type="SUPFAM" id="SSF51445">
    <property type="entry name" value="(Trans)glycosidases"/>
    <property type="match status" value="1"/>
</dbReference>
<keyword evidence="8" id="KW-0624">Polysaccharide degradation</keyword>
<evidence type="ECO:0000256" key="7">
    <source>
        <dbReference type="ARBA" id="ARBA00023295"/>
    </source>
</evidence>
<dbReference type="KEGG" id="palb:EJC50_28145"/>
<keyword evidence="5" id="KW-0136">Cellulose degradation</keyword>
<dbReference type="PANTHER" id="PTHR10353:SF36">
    <property type="entry name" value="LP05116P"/>
    <property type="match status" value="1"/>
</dbReference>
<keyword evidence="6" id="KW-0119">Carbohydrate metabolism</keyword>
<evidence type="ECO:0000256" key="2">
    <source>
        <dbReference type="ARBA" id="ARBA00010838"/>
    </source>
</evidence>
<evidence type="ECO:0000256" key="10">
    <source>
        <dbReference type="PIRSR" id="PIRSR617736-2"/>
    </source>
</evidence>
<name>A0A3Q8XBB0_9BACL</name>
<dbReference type="Pfam" id="PF00232">
    <property type="entry name" value="Glyco_hydro_1"/>
    <property type="match status" value="1"/>
</dbReference>